<dbReference type="EMBL" id="JALPRX010000110">
    <property type="protein sequence ID" value="MCK8787189.1"/>
    <property type="molecule type" value="Genomic_DNA"/>
</dbReference>
<keyword evidence="5 15" id="KW-0963">Cytoplasm</keyword>
<evidence type="ECO:0000256" key="14">
    <source>
        <dbReference type="ARBA" id="ARBA00023136"/>
    </source>
</evidence>
<comment type="subcellular location">
    <subcellularLocation>
        <location evidence="15">Cell membrane</location>
        <topology evidence="15">Peripheral membrane protein</topology>
        <orientation evidence="15">Cytoplasmic side</orientation>
    </subcellularLocation>
    <subcellularLocation>
        <location evidence="15">Cytoplasm</location>
    </subcellularLocation>
    <text evidence="15">Distribution is 50-50.</text>
</comment>
<dbReference type="InterPro" id="IPR000185">
    <property type="entry name" value="SecA"/>
</dbReference>
<evidence type="ECO:0000256" key="8">
    <source>
        <dbReference type="ARBA" id="ARBA00022741"/>
    </source>
</evidence>
<evidence type="ECO:0000259" key="19">
    <source>
        <dbReference type="PROSITE" id="PS51194"/>
    </source>
</evidence>
<dbReference type="GO" id="GO:0008564">
    <property type="term" value="F:protein-exporting ATPase activity"/>
    <property type="evidence" value="ECO:0007669"/>
    <property type="project" value="UniProtKB-EC"/>
</dbReference>
<dbReference type="NCBIfam" id="TIGR00963">
    <property type="entry name" value="secA"/>
    <property type="match status" value="1"/>
</dbReference>
<dbReference type="InterPro" id="IPR027417">
    <property type="entry name" value="P-loop_NTPase"/>
</dbReference>
<dbReference type="Pfam" id="PF02810">
    <property type="entry name" value="SEC-C"/>
    <property type="match status" value="1"/>
</dbReference>
<dbReference type="PROSITE" id="PS51196">
    <property type="entry name" value="SECA_MOTOR_DEAD"/>
    <property type="match status" value="1"/>
</dbReference>
<keyword evidence="11 15" id="KW-0653">Protein transport</keyword>
<dbReference type="HAMAP" id="MF_01382">
    <property type="entry name" value="SecA"/>
    <property type="match status" value="1"/>
</dbReference>
<keyword evidence="10 15" id="KW-0067">ATP-binding</keyword>
<dbReference type="AlphaFoldDB" id="A0A9X1YAJ6"/>
<dbReference type="GO" id="GO:0005829">
    <property type="term" value="C:cytosol"/>
    <property type="evidence" value="ECO:0007669"/>
    <property type="project" value="TreeGrafter"/>
</dbReference>
<dbReference type="PANTHER" id="PTHR30612">
    <property type="entry name" value="SECA INNER MEMBRANE COMPONENT OF SEC PROTEIN SECRETION SYSTEM"/>
    <property type="match status" value="1"/>
</dbReference>
<evidence type="ECO:0000256" key="1">
    <source>
        <dbReference type="ARBA" id="ARBA00001947"/>
    </source>
</evidence>
<comment type="cofactor">
    <cofactor evidence="1">
        <name>Zn(2+)</name>
        <dbReference type="ChEBI" id="CHEBI:29105"/>
    </cofactor>
</comment>
<evidence type="ECO:0000256" key="13">
    <source>
        <dbReference type="ARBA" id="ARBA00023010"/>
    </source>
</evidence>
<feature type="domain" description="Helicase ATP-binding" evidence="18">
    <location>
        <begin position="90"/>
        <end position="248"/>
    </location>
</feature>
<dbReference type="GO" id="GO:0046872">
    <property type="term" value="F:metal ion binding"/>
    <property type="evidence" value="ECO:0007669"/>
    <property type="project" value="UniProtKB-KW"/>
</dbReference>
<dbReference type="GO" id="GO:0031522">
    <property type="term" value="C:cell envelope Sec protein transport complex"/>
    <property type="evidence" value="ECO:0007669"/>
    <property type="project" value="UniProtKB-ARBA"/>
</dbReference>
<evidence type="ECO:0000256" key="3">
    <source>
        <dbReference type="ARBA" id="ARBA00022448"/>
    </source>
</evidence>
<dbReference type="RefSeq" id="WP_248669257.1">
    <property type="nucleotide sequence ID" value="NZ_JALPRX010000110.1"/>
</dbReference>
<dbReference type="Gene3D" id="3.10.450.50">
    <property type="match status" value="1"/>
</dbReference>
<dbReference type="InterPro" id="IPR001650">
    <property type="entry name" value="Helicase_C-like"/>
</dbReference>
<comment type="subunit">
    <text evidence="15">Monomer and homodimer. Part of the essential Sec protein translocation apparatus which comprises SecA, SecYEG and auxiliary proteins SecDF-YajC and YidC.</text>
</comment>
<dbReference type="GO" id="GO:0043952">
    <property type="term" value="P:protein transport by the Sec complex"/>
    <property type="evidence" value="ECO:0007669"/>
    <property type="project" value="TreeGrafter"/>
</dbReference>
<dbReference type="FunFam" id="3.90.1440.10:FF:000001">
    <property type="entry name" value="Preprotein translocase subunit SecA"/>
    <property type="match status" value="1"/>
</dbReference>
<evidence type="ECO:0000256" key="12">
    <source>
        <dbReference type="ARBA" id="ARBA00022967"/>
    </source>
</evidence>
<dbReference type="Gene3D" id="3.90.1440.10">
    <property type="entry name" value="SecA, preprotein cross-linking domain"/>
    <property type="match status" value="1"/>
</dbReference>
<dbReference type="FunFam" id="3.40.50.300:FF:000113">
    <property type="entry name" value="Preprotein translocase subunit SecA"/>
    <property type="match status" value="1"/>
</dbReference>
<feature type="binding site" evidence="15">
    <location>
        <position position="503"/>
    </location>
    <ligand>
        <name>ATP</name>
        <dbReference type="ChEBI" id="CHEBI:30616"/>
    </ligand>
</feature>
<dbReference type="PROSITE" id="PS01312">
    <property type="entry name" value="SECA"/>
    <property type="match status" value="1"/>
</dbReference>
<feature type="domain" description="SecA family profile" evidence="20">
    <location>
        <begin position="4"/>
        <end position="615"/>
    </location>
</feature>
<organism evidence="21 22">
    <name type="scientific">Roseomonas acroporae</name>
    <dbReference type="NCBI Taxonomy" id="2937791"/>
    <lineage>
        <taxon>Bacteria</taxon>
        <taxon>Pseudomonadati</taxon>
        <taxon>Pseudomonadota</taxon>
        <taxon>Alphaproteobacteria</taxon>
        <taxon>Acetobacterales</taxon>
        <taxon>Roseomonadaceae</taxon>
        <taxon>Roseomonas</taxon>
    </lineage>
</organism>
<dbReference type="Pfam" id="PF07517">
    <property type="entry name" value="SecA_DEAD"/>
    <property type="match status" value="1"/>
</dbReference>
<evidence type="ECO:0000256" key="11">
    <source>
        <dbReference type="ARBA" id="ARBA00022927"/>
    </source>
</evidence>
<evidence type="ECO:0000256" key="17">
    <source>
        <dbReference type="SAM" id="MobiDB-lite"/>
    </source>
</evidence>
<comment type="catalytic activity">
    <reaction evidence="15">
        <text>ATP + H2O + cellular proteinSide 1 = ADP + phosphate + cellular proteinSide 2.</text>
        <dbReference type="EC" id="7.4.2.8"/>
    </reaction>
</comment>
<evidence type="ECO:0000256" key="9">
    <source>
        <dbReference type="ARBA" id="ARBA00022833"/>
    </source>
</evidence>
<reference evidence="21" key="1">
    <citation type="submission" date="2022-04" db="EMBL/GenBank/DDBJ databases">
        <title>Roseomonas acroporae sp. nov., isolated from coral Acropora digitifera.</title>
        <authorList>
            <person name="Sun H."/>
        </authorList>
    </citation>
    <scope>NUCLEOTIDE SEQUENCE</scope>
    <source>
        <strain evidence="21">NAR14</strain>
    </source>
</reference>
<evidence type="ECO:0000259" key="20">
    <source>
        <dbReference type="PROSITE" id="PS51196"/>
    </source>
</evidence>
<dbReference type="InterPro" id="IPR014001">
    <property type="entry name" value="Helicase_ATP-bd"/>
</dbReference>
<dbReference type="Pfam" id="PF21090">
    <property type="entry name" value="P-loop_SecA"/>
    <property type="match status" value="1"/>
</dbReference>
<comment type="similarity">
    <text evidence="2 15 16">Belongs to the SecA family.</text>
</comment>
<dbReference type="GO" id="GO:0017038">
    <property type="term" value="P:protein import"/>
    <property type="evidence" value="ECO:0007669"/>
    <property type="project" value="InterPro"/>
</dbReference>
<evidence type="ECO:0000256" key="5">
    <source>
        <dbReference type="ARBA" id="ARBA00022490"/>
    </source>
</evidence>
<dbReference type="PRINTS" id="PR00906">
    <property type="entry name" value="SECA"/>
</dbReference>
<evidence type="ECO:0000313" key="21">
    <source>
        <dbReference type="EMBL" id="MCK8787189.1"/>
    </source>
</evidence>
<dbReference type="Pfam" id="PF01043">
    <property type="entry name" value="SecA_PP_bind"/>
    <property type="match status" value="1"/>
</dbReference>
<dbReference type="GO" id="GO:0005524">
    <property type="term" value="F:ATP binding"/>
    <property type="evidence" value="ECO:0007669"/>
    <property type="project" value="UniProtKB-UniRule"/>
</dbReference>
<dbReference type="InterPro" id="IPR011130">
    <property type="entry name" value="SecA_preprotein_X-link_dom"/>
</dbReference>
<keyword evidence="7" id="KW-0479">Metal-binding</keyword>
<dbReference type="InterPro" id="IPR044722">
    <property type="entry name" value="SecA_SF2_C"/>
</dbReference>
<dbReference type="SMART" id="SM00957">
    <property type="entry name" value="SecA_DEAD"/>
    <property type="match status" value="1"/>
</dbReference>
<comment type="caution">
    <text evidence="21">The sequence shown here is derived from an EMBL/GenBank/DDBJ whole genome shotgun (WGS) entry which is preliminary data.</text>
</comment>
<dbReference type="InterPro" id="IPR004027">
    <property type="entry name" value="SEC_C_motif"/>
</dbReference>
<dbReference type="EC" id="7.4.2.8" evidence="15"/>
<keyword evidence="8 15" id="KW-0547">Nucleotide-binding</keyword>
<dbReference type="GO" id="GO:0005886">
    <property type="term" value="C:plasma membrane"/>
    <property type="evidence" value="ECO:0007669"/>
    <property type="project" value="UniProtKB-SubCell"/>
</dbReference>
<dbReference type="CDD" id="cd18803">
    <property type="entry name" value="SF2_C_secA"/>
    <property type="match status" value="1"/>
</dbReference>
<evidence type="ECO:0000256" key="6">
    <source>
        <dbReference type="ARBA" id="ARBA00022519"/>
    </source>
</evidence>
<dbReference type="InterPro" id="IPR011116">
    <property type="entry name" value="SecA_Wing/Scaffold"/>
</dbReference>
<evidence type="ECO:0000256" key="16">
    <source>
        <dbReference type="RuleBase" id="RU003874"/>
    </source>
</evidence>
<name>A0A9X1YAJ6_9PROT</name>
<dbReference type="Pfam" id="PF07516">
    <property type="entry name" value="SecA_SW"/>
    <property type="match status" value="1"/>
</dbReference>
<gene>
    <name evidence="15 21" type="primary">secA</name>
    <name evidence="21" type="ORF">M0638_22715</name>
</gene>
<feature type="binding site" evidence="15">
    <location>
        <begin position="106"/>
        <end position="110"/>
    </location>
    <ligand>
        <name>ATP</name>
        <dbReference type="ChEBI" id="CHEBI:30616"/>
    </ligand>
</feature>
<evidence type="ECO:0000256" key="2">
    <source>
        <dbReference type="ARBA" id="ARBA00007650"/>
    </source>
</evidence>
<keyword evidence="6" id="KW-0997">Cell inner membrane</keyword>
<protein>
    <recommendedName>
        <fullName evidence="15 16">Protein translocase subunit SecA</fullName>
        <ecNumber evidence="15">7.4.2.8</ecNumber>
    </recommendedName>
</protein>
<accession>A0A9X1YAJ6</accession>
<feature type="region of interest" description="Disordered" evidence="17">
    <location>
        <begin position="875"/>
        <end position="915"/>
    </location>
</feature>
<keyword evidence="14 15" id="KW-0472">Membrane</keyword>
<evidence type="ECO:0000313" key="22">
    <source>
        <dbReference type="Proteomes" id="UP001139516"/>
    </source>
</evidence>
<dbReference type="PROSITE" id="PS51192">
    <property type="entry name" value="HELICASE_ATP_BIND_1"/>
    <property type="match status" value="1"/>
</dbReference>
<dbReference type="Gene3D" id="1.10.3060.10">
    <property type="entry name" value="Helical scaffold and wing domains of SecA"/>
    <property type="match status" value="1"/>
</dbReference>
<dbReference type="GO" id="GO:0065002">
    <property type="term" value="P:intracellular protein transmembrane transport"/>
    <property type="evidence" value="ECO:0007669"/>
    <property type="project" value="UniProtKB-UniRule"/>
</dbReference>
<dbReference type="PROSITE" id="PS51194">
    <property type="entry name" value="HELICASE_CTER"/>
    <property type="match status" value="1"/>
</dbReference>
<dbReference type="InterPro" id="IPR036670">
    <property type="entry name" value="SecA_X-link_sf"/>
</dbReference>
<feature type="binding site" evidence="15">
    <location>
        <position position="88"/>
    </location>
    <ligand>
        <name>ATP</name>
        <dbReference type="ChEBI" id="CHEBI:30616"/>
    </ligand>
</feature>
<dbReference type="InterPro" id="IPR020937">
    <property type="entry name" value="SecA_CS"/>
</dbReference>
<keyword evidence="12 15" id="KW-1278">Translocase</keyword>
<evidence type="ECO:0000256" key="4">
    <source>
        <dbReference type="ARBA" id="ARBA00022475"/>
    </source>
</evidence>
<dbReference type="FunFam" id="1.10.3060.10:FF:000003">
    <property type="entry name" value="Protein translocase subunit SecA"/>
    <property type="match status" value="1"/>
</dbReference>
<dbReference type="SMART" id="SM00958">
    <property type="entry name" value="SecA_PP_bind"/>
    <property type="match status" value="1"/>
</dbReference>
<feature type="compositionally biased region" description="Basic residues" evidence="17">
    <location>
        <begin position="906"/>
        <end position="915"/>
    </location>
</feature>
<sequence>MFLDRLARSLFGTSNDRALKRFQARVPAINALEPGIAALSDEELQARTAAFRERLAGGETLDAILPEAFATVREASRRVLGLRHFDVQMIGGMVLHEGRIAEMKTGEGKTLVATLPVYLNALQGRGVHVVTVNDYLARRDATEMGRLYRWLGLTVGCIVHGLTDDERREAYAADVTYGTNNEFGFDYLRDNMKYRLEEMVQRPFSYAIVDEVDSILIDEARTPLIISGPAEDSSDLYRSVDEVVKRLVGDPSSYEKDEKMKTVSMTEAGAETVEAMLAEAGLLEEESGLYDFQNVTLVHHVQQSLRAHTLFARDVDYIVRQDKVVIIDEFTGRMMEGRRYSDGLHQALEAKEHVTVQPENQTLASITFQNYFRLYPKLAGMTGTALTEADEFAEIYKLEVMEIPTNVAVARKDEDDEVYRSAREKYEAVSQLIAEARERGQPVLVGTTSIEKSELISSLLKQKQVPHAVLNARYHEQEAEIIAQAGAPGAVTIATNMAGRGTDIKLGGNPEMLAAAAVGDNEGPEYEARLAEARAQVQAAQQTVKQAGGLFVIGTERHESRRIDNQLRGRSGRQGDPGASRFFLSLEDDLMRIFGSDRMGGMLQRLGLKEGEAIVHPWINKALEKAQKKVEARNFDTRKNLLKYDDVMNDQRKEVYAQRRAFMQAGDVAETIAEMREEVVDEMVARAIPEHAYAEQWDLKGLAEQARNVLGLDLPVEEWGREEGIDETQIRERLRDAAERAAAAKAATIGPEMMRVVEKSMLLQVFDQVWKEHLLSLDHLRQGIGLRAYGQRDPLNEYKSEAFGLFNAMLQELRERVTSLLMRIELLPGAPPPSPEPIQVLDMRHPSPQFEAEGMPLAGGLEPALQADYAAPPLPARPVAEGVDPDDPATWGRTPRNAPCPCGSGRKYKHCHGRG</sequence>
<dbReference type="SUPFAM" id="SSF81886">
    <property type="entry name" value="Helical scaffold and wing domains of SecA"/>
    <property type="match status" value="1"/>
</dbReference>
<feature type="domain" description="Helicase C-terminal" evidence="19">
    <location>
        <begin position="428"/>
        <end position="631"/>
    </location>
</feature>
<keyword evidence="4 15" id="KW-1003">Cell membrane</keyword>
<keyword evidence="3 15" id="KW-0813">Transport</keyword>
<dbReference type="CDD" id="cd17928">
    <property type="entry name" value="DEXDc_SecA"/>
    <property type="match status" value="1"/>
</dbReference>
<dbReference type="PANTHER" id="PTHR30612:SF0">
    <property type="entry name" value="CHLOROPLAST PROTEIN-TRANSPORTING ATPASE"/>
    <property type="match status" value="1"/>
</dbReference>
<dbReference type="SUPFAM" id="SSF52540">
    <property type="entry name" value="P-loop containing nucleoside triphosphate hydrolases"/>
    <property type="match status" value="2"/>
</dbReference>
<evidence type="ECO:0000256" key="7">
    <source>
        <dbReference type="ARBA" id="ARBA00022723"/>
    </source>
</evidence>
<dbReference type="NCBIfam" id="NF009538">
    <property type="entry name" value="PRK12904.1"/>
    <property type="match status" value="1"/>
</dbReference>
<dbReference type="Gene3D" id="3.40.50.300">
    <property type="entry name" value="P-loop containing nucleotide triphosphate hydrolases"/>
    <property type="match status" value="2"/>
</dbReference>
<evidence type="ECO:0000256" key="15">
    <source>
        <dbReference type="HAMAP-Rule" id="MF_01382"/>
    </source>
</evidence>
<keyword evidence="22" id="KW-1185">Reference proteome</keyword>
<dbReference type="Proteomes" id="UP001139516">
    <property type="component" value="Unassembled WGS sequence"/>
</dbReference>
<evidence type="ECO:0000259" key="18">
    <source>
        <dbReference type="PROSITE" id="PS51192"/>
    </source>
</evidence>
<keyword evidence="13 15" id="KW-0811">Translocation</keyword>
<dbReference type="InterPro" id="IPR036266">
    <property type="entry name" value="SecA_Wing/Scaffold_sf"/>
</dbReference>
<proteinExistence type="inferred from homology"/>
<evidence type="ECO:0000256" key="10">
    <source>
        <dbReference type="ARBA" id="ARBA00022840"/>
    </source>
</evidence>
<keyword evidence="9" id="KW-0862">Zinc</keyword>
<comment type="function">
    <text evidence="15">Part of the Sec protein translocase complex. Interacts with the SecYEG preprotein conducting channel. Has a central role in coupling the hydrolysis of ATP to the transfer of proteins into and across the cell membrane, serving both as a receptor for the preprotein-SecB complex and as an ATP-driven molecular motor driving the stepwise translocation of polypeptide chains across the membrane.</text>
</comment>
<dbReference type="InterPro" id="IPR014018">
    <property type="entry name" value="SecA_motor_DEAD"/>
</dbReference>
<dbReference type="GO" id="GO:0006605">
    <property type="term" value="P:protein targeting"/>
    <property type="evidence" value="ECO:0007669"/>
    <property type="project" value="UniProtKB-UniRule"/>
</dbReference>
<dbReference type="InterPro" id="IPR011115">
    <property type="entry name" value="SecA_DEAD"/>
</dbReference>
<dbReference type="SUPFAM" id="SSF81767">
    <property type="entry name" value="Pre-protein crosslinking domain of SecA"/>
    <property type="match status" value="1"/>
</dbReference>
<dbReference type="FunFam" id="3.40.50.300:FF:000334">
    <property type="entry name" value="Protein translocase subunit SecA"/>
    <property type="match status" value="1"/>
</dbReference>